<evidence type="ECO:0000313" key="10">
    <source>
        <dbReference type="EMBL" id="KIE59028.1"/>
    </source>
</evidence>
<keyword evidence="5 8" id="KW-0663">Pyridoxal phosphate</keyword>
<dbReference type="InterPro" id="IPR016454">
    <property type="entry name" value="Cysteine_dSase"/>
</dbReference>
<evidence type="ECO:0000256" key="3">
    <source>
        <dbReference type="ARBA" id="ARBA00010447"/>
    </source>
</evidence>
<dbReference type="PROSITE" id="PS00595">
    <property type="entry name" value="AA_TRANSFER_CLASS_5"/>
    <property type="match status" value="1"/>
</dbReference>
<dbReference type="PANTHER" id="PTHR43586">
    <property type="entry name" value="CYSTEINE DESULFURASE"/>
    <property type="match status" value="1"/>
</dbReference>
<dbReference type="InterPro" id="IPR010970">
    <property type="entry name" value="Cys_dSase_SufS"/>
</dbReference>
<evidence type="ECO:0000256" key="7">
    <source>
        <dbReference type="RuleBase" id="RU004504"/>
    </source>
</evidence>
<evidence type="ECO:0000313" key="11">
    <source>
        <dbReference type="Proteomes" id="UP000031594"/>
    </source>
</evidence>
<proteinExistence type="inferred from homology"/>
<evidence type="ECO:0000256" key="4">
    <source>
        <dbReference type="ARBA" id="ARBA00022679"/>
    </source>
</evidence>
<dbReference type="EMBL" id="JQNX01000002">
    <property type="protein sequence ID" value="KIE59028.1"/>
    <property type="molecule type" value="Genomic_DNA"/>
</dbReference>
<dbReference type="Pfam" id="PF00266">
    <property type="entry name" value="Aminotran_5"/>
    <property type="match status" value="1"/>
</dbReference>
<dbReference type="Proteomes" id="UP000031594">
    <property type="component" value="Unassembled WGS sequence"/>
</dbReference>
<evidence type="ECO:0000256" key="8">
    <source>
        <dbReference type="RuleBase" id="RU004506"/>
    </source>
</evidence>
<accession>A0ABR4ZY27</accession>
<evidence type="ECO:0000256" key="5">
    <source>
        <dbReference type="ARBA" id="ARBA00022898"/>
    </source>
</evidence>
<comment type="caution">
    <text evidence="10">The sequence shown here is derived from an EMBL/GenBank/DDBJ whole genome shotgun (WGS) entry which is preliminary data.</text>
</comment>
<protein>
    <recommendedName>
        <fullName evidence="8">Cysteine desulfurase</fullName>
        <ecNumber evidence="8">2.8.1.7</ecNumber>
    </recommendedName>
</protein>
<reference evidence="10 11" key="1">
    <citation type="submission" date="2014-08" db="EMBL/GenBank/DDBJ databases">
        <title>Methylacidiphilum kamchatkense strain Kam1 draft genome sequence.</title>
        <authorList>
            <person name="Birkeland N.-K."/>
            <person name="Erikstad H.A."/>
        </authorList>
    </citation>
    <scope>NUCLEOTIDE SEQUENCE [LARGE SCALE GENOMIC DNA]</scope>
    <source>
        <strain evidence="10 11">Kam1</strain>
    </source>
</reference>
<dbReference type="Gene3D" id="3.90.1150.10">
    <property type="entry name" value="Aspartate Aminotransferase, domain 1"/>
    <property type="match status" value="1"/>
</dbReference>
<dbReference type="PANTHER" id="PTHR43586:SF8">
    <property type="entry name" value="CYSTEINE DESULFURASE 1, CHLOROPLASTIC"/>
    <property type="match status" value="1"/>
</dbReference>
<dbReference type="InterPro" id="IPR015421">
    <property type="entry name" value="PyrdxlP-dep_Trfase_major"/>
</dbReference>
<comment type="cofactor">
    <cofactor evidence="1 7">
        <name>pyridoxal 5'-phosphate</name>
        <dbReference type="ChEBI" id="CHEBI:597326"/>
    </cofactor>
</comment>
<dbReference type="InterPro" id="IPR020578">
    <property type="entry name" value="Aminotrans_V_PyrdxlP_BS"/>
</dbReference>
<dbReference type="SUPFAM" id="SSF53383">
    <property type="entry name" value="PLP-dependent transferases"/>
    <property type="match status" value="1"/>
</dbReference>
<keyword evidence="11" id="KW-1185">Reference proteome</keyword>
<evidence type="ECO:0000256" key="1">
    <source>
        <dbReference type="ARBA" id="ARBA00001933"/>
    </source>
</evidence>
<evidence type="ECO:0000256" key="2">
    <source>
        <dbReference type="ARBA" id="ARBA00002824"/>
    </source>
</evidence>
<comment type="function">
    <text evidence="2 8">Catalyzes the removal of elemental sulfur and selenium atoms from L-cysteine, L-cystine, L-selenocysteine, and L-selenocystine to produce L-alanine.</text>
</comment>
<name>A0ABR4ZY27_9BACT</name>
<feature type="domain" description="Aminotransferase class V" evidence="9">
    <location>
        <begin position="27"/>
        <end position="397"/>
    </location>
</feature>
<evidence type="ECO:0000256" key="6">
    <source>
        <dbReference type="ARBA" id="ARBA00050776"/>
    </source>
</evidence>
<keyword evidence="4 8" id="KW-0808">Transferase</keyword>
<dbReference type="InterPro" id="IPR015424">
    <property type="entry name" value="PyrdxlP-dep_Trfase"/>
</dbReference>
<comment type="similarity">
    <text evidence="3 8">Belongs to the class-V pyridoxal-phosphate-dependent aminotransferase family. Csd subfamily.</text>
</comment>
<evidence type="ECO:0000259" key="9">
    <source>
        <dbReference type="Pfam" id="PF00266"/>
    </source>
</evidence>
<organism evidence="10 11">
    <name type="scientific">Methylacidiphilum kamchatkense Kam1</name>
    <dbReference type="NCBI Taxonomy" id="1202785"/>
    <lineage>
        <taxon>Bacteria</taxon>
        <taxon>Pseudomonadati</taxon>
        <taxon>Verrucomicrobiota</taxon>
        <taxon>Methylacidiphilae</taxon>
        <taxon>Methylacidiphilales</taxon>
        <taxon>Methylacidiphilaceae</taxon>
        <taxon>Methylacidiphilum (ex Ratnadevi et al. 2023)</taxon>
    </lineage>
</organism>
<dbReference type="InterPro" id="IPR015422">
    <property type="entry name" value="PyrdxlP-dep_Trfase_small"/>
</dbReference>
<comment type="catalytic activity">
    <reaction evidence="6 8">
        <text>(sulfur carrier)-H + L-cysteine = (sulfur carrier)-SH + L-alanine</text>
        <dbReference type="Rhea" id="RHEA:43892"/>
        <dbReference type="Rhea" id="RHEA-COMP:14737"/>
        <dbReference type="Rhea" id="RHEA-COMP:14739"/>
        <dbReference type="ChEBI" id="CHEBI:29917"/>
        <dbReference type="ChEBI" id="CHEBI:35235"/>
        <dbReference type="ChEBI" id="CHEBI:57972"/>
        <dbReference type="ChEBI" id="CHEBI:64428"/>
        <dbReference type="EC" id="2.8.1.7"/>
    </reaction>
</comment>
<gene>
    <name evidence="10" type="ORF">A946_03040</name>
</gene>
<dbReference type="NCBIfam" id="TIGR01979">
    <property type="entry name" value="sufS"/>
    <property type="match status" value="1"/>
</dbReference>
<dbReference type="PIRSF" id="PIRSF005572">
    <property type="entry name" value="NifS"/>
    <property type="match status" value="1"/>
</dbReference>
<dbReference type="Gene3D" id="3.40.640.10">
    <property type="entry name" value="Type I PLP-dependent aspartate aminotransferase-like (Major domain)"/>
    <property type="match status" value="1"/>
</dbReference>
<dbReference type="CDD" id="cd06453">
    <property type="entry name" value="SufS_like"/>
    <property type="match status" value="1"/>
</dbReference>
<dbReference type="EC" id="2.8.1.7" evidence="8"/>
<dbReference type="InterPro" id="IPR000192">
    <property type="entry name" value="Aminotrans_V_dom"/>
</dbReference>
<sequence length="412" mass="46063">MLKVESIEAYRKDFPILSLKINDYPLIYFDNAATSQKPFCVIEALSNFFLSANANVHRGLHELSSRATELLEASRATIARFINARSQDEIVFTRGTTESINLVAASLGSLLKPGDGILLTEMEHHSNLIPWQQLAKQRGLRLFFLPIDGREGNLQWTSLEEFLIKNRIVIFSFTHVSNTLGVINPVESFCAIARKLGVLTLVDAAQSAGHRPLDVQKLGCDFLAFSGHKMCGPTGIGVLYGRKELLEKMPPFQYGGNMVLDTDFFESRWKEPPHKFEAGTLPIAEAICLKTAIDYLCQIGLEKIALHDEQIACYAYNQISSLPCIIPLGPTKKRAGIVTFSVKGLHPHDFITYCDRYGVALRGGHHCNKPLLSKLGIDSAIRASFYFYNTKSEVDRFIEIIDNCLRFFKLTG</sequence>